<sequence>MVLFDKYYCIKQHDIKDCGAACLATISKQYGLNIPISKIREVAGTDMNGTSAYGVVKAAESLGFTAKGVKASKPEDIFSEFPKPAIAHVIMDGKLLHYVVIHKVTKEEILIADPGKGIIKYTPEDFLKIWSGVLIIMVPAPTFEKGNETKGLFERFWGLIKVQKGLLGNIFISSILITLLGIIGSFYFKFLMDDILPNNLGKSLWIISIAMIGLCVFRVISEFFRSLLLIHMSQNIDIPLLLGYYNHVIDLPMNFFGTRKVGEIISRFNDAGKIRDAISSATLTLMIDTLMAIVGGVILYMQSSILFLACFIPIVLYLALVFIFKKSLEQVNRSVMEENAKLTSYLVESIEGIETVKAFNGERKVNLETEKKFVKFIKSVFKYGYVNNLQGALKNAVKGIFGICILWLGAYSALKGDVTVGTLLSFNALLAYFIEPIERVINLQPQLQSAMVAADRLGEILDLELEKSKDEDKKINPKTLLGDIQIKNIDFRYGTRQLVLKNINMTIKPGEKIALVGESGSGKTTIAKLLMSFYTVEKGEVILNNYNISDINKETLRDKTSYISQDSFFFSGSIKENLQFANEDATYEEIIEVCKQAQIHDFINSLPLRYETPLEEKGTNLSGGQRQRLAIARALLKRPEILIMDEATSNLDSITEKAIEKTIEECTKNVTTIIIAHRLSTIMRCDRIYVMDKGQVIEEGNHEELLRKQGYYYRLWSGQTLDELNTLDSSNLKEKPAIIANPFIGGIH</sequence>
<dbReference type="InterPro" id="IPR036640">
    <property type="entry name" value="ABC1_TM_sf"/>
</dbReference>
<dbReference type="Gene3D" id="1.20.1560.10">
    <property type="entry name" value="ABC transporter type 1, transmembrane domain"/>
    <property type="match status" value="1"/>
</dbReference>
<protein>
    <submittedName>
        <fullName evidence="17">Bacteriocin-processing peptidase. Cysteine peptidase. MEROPS family C39</fullName>
    </submittedName>
</protein>
<organism evidence="17 18">
    <name type="scientific">Clostridium collagenovorans DSM 3089</name>
    <dbReference type="NCBI Taxonomy" id="1121306"/>
    <lineage>
        <taxon>Bacteria</taxon>
        <taxon>Bacillati</taxon>
        <taxon>Bacillota</taxon>
        <taxon>Clostridia</taxon>
        <taxon>Eubacteriales</taxon>
        <taxon>Clostridiaceae</taxon>
        <taxon>Clostridium</taxon>
    </lineage>
</organism>
<dbReference type="AlphaFoldDB" id="A0A1M5X769"/>
<dbReference type="InterPro" id="IPR017871">
    <property type="entry name" value="ABC_transporter-like_CS"/>
</dbReference>
<dbReference type="InterPro" id="IPR039421">
    <property type="entry name" value="Type_1_exporter"/>
</dbReference>
<dbReference type="RefSeq" id="WP_072831895.1">
    <property type="nucleotide sequence ID" value="NZ_FQXP01000007.1"/>
</dbReference>
<dbReference type="PANTHER" id="PTHR43394:SF1">
    <property type="entry name" value="ATP-BINDING CASSETTE SUB-FAMILY B MEMBER 10, MITOCHONDRIAL"/>
    <property type="match status" value="1"/>
</dbReference>
<evidence type="ECO:0000256" key="12">
    <source>
        <dbReference type="ARBA" id="ARBA00023136"/>
    </source>
</evidence>
<evidence type="ECO:0000256" key="5">
    <source>
        <dbReference type="ARBA" id="ARBA00022692"/>
    </source>
</evidence>
<dbReference type="STRING" id="1121306.SAMN02745196_02022"/>
<keyword evidence="6" id="KW-0547">Nucleotide-binding</keyword>
<dbReference type="InterPro" id="IPR003593">
    <property type="entry name" value="AAA+_ATPase"/>
</dbReference>
<dbReference type="SUPFAM" id="SSF90123">
    <property type="entry name" value="ABC transporter transmembrane region"/>
    <property type="match status" value="1"/>
</dbReference>
<dbReference type="InterPro" id="IPR003439">
    <property type="entry name" value="ABC_transporter-like_ATP-bd"/>
</dbReference>
<feature type="domain" description="ABC transporter" evidence="14">
    <location>
        <begin position="484"/>
        <end position="718"/>
    </location>
</feature>
<evidence type="ECO:0000256" key="7">
    <source>
        <dbReference type="ARBA" id="ARBA00022801"/>
    </source>
</evidence>
<dbReference type="Gene3D" id="3.90.70.10">
    <property type="entry name" value="Cysteine proteinases"/>
    <property type="match status" value="1"/>
</dbReference>
<evidence type="ECO:0000256" key="6">
    <source>
        <dbReference type="ARBA" id="ARBA00022741"/>
    </source>
</evidence>
<keyword evidence="9" id="KW-0067">ATP-binding</keyword>
<dbReference type="GO" id="GO:0043214">
    <property type="term" value="F:ABC-type bacteriocin transporter activity"/>
    <property type="evidence" value="ECO:0007669"/>
    <property type="project" value="InterPro"/>
</dbReference>
<keyword evidence="5 13" id="KW-0812">Transmembrane</keyword>
<dbReference type="FunFam" id="3.40.50.300:FF:000287">
    <property type="entry name" value="Multidrug ABC transporter ATP-binding protein"/>
    <property type="match status" value="1"/>
</dbReference>
<dbReference type="Pfam" id="PF00005">
    <property type="entry name" value="ABC_tran"/>
    <property type="match status" value="1"/>
</dbReference>
<evidence type="ECO:0000313" key="18">
    <source>
        <dbReference type="Proteomes" id="UP000184526"/>
    </source>
</evidence>
<evidence type="ECO:0000256" key="10">
    <source>
        <dbReference type="ARBA" id="ARBA00022967"/>
    </source>
</evidence>
<dbReference type="InterPro" id="IPR005074">
    <property type="entry name" value="Peptidase_C39"/>
</dbReference>
<dbReference type="Gene3D" id="3.40.50.300">
    <property type="entry name" value="P-loop containing nucleotide triphosphate hydrolases"/>
    <property type="match status" value="1"/>
</dbReference>
<dbReference type="PANTHER" id="PTHR43394">
    <property type="entry name" value="ATP-DEPENDENT PERMEASE MDL1, MITOCHONDRIAL"/>
    <property type="match status" value="1"/>
</dbReference>
<dbReference type="GO" id="GO:0005524">
    <property type="term" value="F:ATP binding"/>
    <property type="evidence" value="ECO:0007669"/>
    <property type="project" value="UniProtKB-KW"/>
</dbReference>
<keyword evidence="2" id="KW-0813">Transport</keyword>
<dbReference type="GO" id="GO:0015421">
    <property type="term" value="F:ABC-type oligopeptide transporter activity"/>
    <property type="evidence" value="ECO:0007669"/>
    <property type="project" value="TreeGrafter"/>
</dbReference>
<dbReference type="CDD" id="cd18570">
    <property type="entry name" value="ABC_6TM_PCAT1_LagD_like"/>
    <property type="match status" value="1"/>
</dbReference>
<keyword evidence="18" id="KW-1185">Reference proteome</keyword>
<dbReference type="SMART" id="SM00382">
    <property type="entry name" value="AAA"/>
    <property type="match status" value="1"/>
</dbReference>
<dbReference type="Pfam" id="PF03412">
    <property type="entry name" value="Peptidase_C39"/>
    <property type="match status" value="1"/>
</dbReference>
<reference evidence="17 18" key="1">
    <citation type="submission" date="2016-11" db="EMBL/GenBank/DDBJ databases">
        <authorList>
            <person name="Jaros S."/>
            <person name="Januszkiewicz K."/>
            <person name="Wedrychowicz H."/>
        </authorList>
    </citation>
    <scope>NUCLEOTIDE SEQUENCE [LARGE SCALE GENOMIC DNA]</scope>
    <source>
        <strain evidence="17 18">DSM 3089</strain>
    </source>
</reference>
<evidence type="ECO:0000259" key="15">
    <source>
        <dbReference type="PROSITE" id="PS50929"/>
    </source>
</evidence>
<dbReference type="CDD" id="cd02418">
    <property type="entry name" value="Peptidase_C39B"/>
    <property type="match status" value="1"/>
</dbReference>
<feature type="transmembrane region" description="Helical" evidence="13">
    <location>
        <begin position="166"/>
        <end position="188"/>
    </location>
</feature>
<evidence type="ECO:0000256" key="8">
    <source>
        <dbReference type="ARBA" id="ARBA00022807"/>
    </source>
</evidence>
<feature type="domain" description="Peptidase C39" evidence="16">
    <location>
        <begin position="12"/>
        <end position="137"/>
    </location>
</feature>
<keyword evidence="8" id="KW-0788">Thiol protease</keyword>
<keyword evidence="11 13" id="KW-1133">Transmembrane helix</keyword>
<dbReference type="GO" id="GO:0016887">
    <property type="term" value="F:ATP hydrolysis activity"/>
    <property type="evidence" value="ECO:0007669"/>
    <property type="project" value="InterPro"/>
</dbReference>
<feature type="domain" description="ABC transmembrane type-1" evidence="15">
    <location>
        <begin position="170"/>
        <end position="449"/>
    </location>
</feature>
<evidence type="ECO:0000259" key="16">
    <source>
        <dbReference type="PROSITE" id="PS50990"/>
    </source>
</evidence>
<evidence type="ECO:0000256" key="3">
    <source>
        <dbReference type="ARBA" id="ARBA00022475"/>
    </source>
</evidence>
<evidence type="ECO:0000259" key="14">
    <source>
        <dbReference type="PROSITE" id="PS50893"/>
    </source>
</evidence>
<keyword evidence="10" id="KW-1278">Translocase</keyword>
<dbReference type="PROSITE" id="PS50893">
    <property type="entry name" value="ABC_TRANSPORTER_2"/>
    <property type="match status" value="1"/>
</dbReference>
<keyword evidence="12 13" id="KW-0472">Membrane</keyword>
<evidence type="ECO:0000256" key="4">
    <source>
        <dbReference type="ARBA" id="ARBA00022670"/>
    </source>
</evidence>
<comment type="subcellular location">
    <subcellularLocation>
        <location evidence="1">Cell membrane</location>
        <topology evidence="1">Multi-pass membrane protein</topology>
    </subcellularLocation>
</comment>
<evidence type="ECO:0000256" key="1">
    <source>
        <dbReference type="ARBA" id="ARBA00004651"/>
    </source>
</evidence>
<keyword evidence="4" id="KW-0645">Protease</keyword>
<dbReference type="NCBIfam" id="TIGR01193">
    <property type="entry name" value="bacteriocin_ABC"/>
    <property type="match status" value="1"/>
</dbReference>
<feature type="transmembrane region" description="Helical" evidence="13">
    <location>
        <begin position="305"/>
        <end position="324"/>
    </location>
</feature>
<dbReference type="InterPro" id="IPR005897">
    <property type="entry name" value="Pept_C39_ABC_bacteriocin"/>
</dbReference>
<dbReference type="PROSITE" id="PS00211">
    <property type="entry name" value="ABC_TRANSPORTER_1"/>
    <property type="match status" value="1"/>
</dbReference>
<evidence type="ECO:0000256" key="9">
    <source>
        <dbReference type="ARBA" id="ARBA00022840"/>
    </source>
</evidence>
<dbReference type="OrthoDB" id="9762778at2"/>
<dbReference type="EMBL" id="FQXP01000007">
    <property type="protein sequence ID" value="SHH95073.1"/>
    <property type="molecule type" value="Genomic_DNA"/>
</dbReference>
<accession>A0A1M5X769</accession>
<name>A0A1M5X769_9CLOT</name>
<keyword evidence="3" id="KW-1003">Cell membrane</keyword>
<dbReference type="InterPro" id="IPR011527">
    <property type="entry name" value="ABC1_TM_dom"/>
</dbReference>
<evidence type="ECO:0000313" key="17">
    <source>
        <dbReference type="EMBL" id="SHH95073.1"/>
    </source>
</evidence>
<dbReference type="Proteomes" id="UP000184526">
    <property type="component" value="Unassembled WGS sequence"/>
</dbReference>
<gene>
    <name evidence="17" type="ORF">SAMN02745196_02022</name>
</gene>
<evidence type="ECO:0000256" key="13">
    <source>
        <dbReference type="SAM" id="Phobius"/>
    </source>
</evidence>
<dbReference type="Pfam" id="PF00664">
    <property type="entry name" value="ABC_membrane"/>
    <property type="match status" value="1"/>
</dbReference>
<feature type="transmembrane region" description="Helical" evidence="13">
    <location>
        <begin position="200"/>
        <end position="220"/>
    </location>
</feature>
<dbReference type="SUPFAM" id="SSF52540">
    <property type="entry name" value="P-loop containing nucleoside triphosphate hydrolases"/>
    <property type="match status" value="1"/>
</dbReference>
<dbReference type="PROSITE" id="PS50990">
    <property type="entry name" value="PEPTIDASE_C39"/>
    <property type="match status" value="1"/>
</dbReference>
<dbReference type="GO" id="GO:0008234">
    <property type="term" value="F:cysteine-type peptidase activity"/>
    <property type="evidence" value="ECO:0007669"/>
    <property type="project" value="UniProtKB-KW"/>
</dbReference>
<feature type="transmembrane region" description="Helical" evidence="13">
    <location>
        <begin position="277"/>
        <end position="299"/>
    </location>
</feature>
<evidence type="ECO:0000256" key="2">
    <source>
        <dbReference type="ARBA" id="ARBA00022448"/>
    </source>
</evidence>
<keyword evidence="7" id="KW-0378">Hydrolase</keyword>
<dbReference type="InterPro" id="IPR027417">
    <property type="entry name" value="P-loop_NTPase"/>
</dbReference>
<evidence type="ECO:0000256" key="11">
    <source>
        <dbReference type="ARBA" id="ARBA00022989"/>
    </source>
</evidence>
<proteinExistence type="predicted"/>
<dbReference type="GO" id="GO:0006508">
    <property type="term" value="P:proteolysis"/>
    <property type="evidence" value="ECO:0007669"/>
    <property type="project" value="UniProtKB-KW"/>
</dbReference>
<dbReference type="PROSITE" id="PS50929">
    <property type="entry name" value="ABC_TM1F"/>
    <property type="match status" value="1"/>
</dbReference>
<dbReference type="GO" id="GO:0005886">
    <property type="term" value="C:plasma membrane"/>
    <property type="evidence" value="ECO:0007669"/>
    <property type="project" value="UniProtKB-SubCell"/>
</dbReference>